<keyword evidence="10" id="KW-0472">Membrane</keyword>
<name>A0A0L0HBM8_SPIPD</name>
<gene>
    <name evidence="13" type="ORF">SPPG_06676</name>
</gene>
<evidence type="ECO:0000256" key="7">
    <source>
        <dbReference type="ARBA" id="ARBA00022553"/>
    </source>
</evidence>
<dbReference type="GO" id="GO:0030904">
    <property type="term" value="C:retromer complex"/>
    <property type="evidence" value="ECO:0007669"/>
    <property type="project" value="UniProtKB-ARBA"/>
</dbReference>
<organism evidence="13 14">
    <name type="scientific">Spizellomyces punctatus (strain DAOM BR117)</name>
    <dbReference type="NCBI Taxonomy" id="645134"/>
    <lineage>
        <taxon>Eukaryota</taxon>
        <taxon>Fungi</taxon>
        <taxon>Fungi incertae sedis</taxon>
        <taxon>Chytridiomycota</taxon>
        <taxon>Chytridiomycota incertae sedis</taxon>
        <taxon>Chytridiomycetes</taxon>
        <taxon>Spizellomycetales</taxon>
        <taxon>Spizellomycetaceae</taxon>
        <taxon>Spizellomyces</taxon>
    </lineage>
</organism>
<dbReference type="GO" id="GO:0005768">
    <property type="term" value="C:endosome"/>
    <property type="evidence" value="ECO:0007669"/>
    <property type="project" value="TreeGrafter"/>
</dbReference>
<dbReference type="Pfam" id="PF00787">
    <property type="entry name" value="PX"/>
    <property type="match status" value="1"/>
</dbReference>
<keyword evidence="5" id="KW-0813">Transport</keyword>
<keyword evidence="9" id="KW-0333">Golgi apparatus</keyword>
<dbReference type="AlphaFoldDB" id="A0A0L0HBM8"/>
<dbReference type="PROSITE" id="PS50195">
    <property type="entry name" value="PX"/>
    <property type="match status" value="1"/>
</dbReference>
<dbReference type="Proteomes" id="UP000053201">
    <property type="component" value="Unassembled WGS sequence"/>
</dbReference>
<dbReference type="GO" id="GO:0045053">
    <property type="term" value="P:protein retention in Golgi apparatus"/>
    <property type="evidence" value="ECO:0007669"/>
    <property type="project" value="TreeGrafter"/>
</dbReference>
<evidence type="ECO:0000256" key="2">
    <source>
        <dbReference type="ARBA" id="ARBA00004496"/>
    </source>
</evidence>
<feature type="domain" description="PX" evidence="12">
    <location>
        <begin position="180"/>
        <end position="297"/>
    </location>
</feature>
<dbReference type="SUPFAM" id="SSF64268">
    <property type="entry name" value="PX domain"/>
    <property type="match status" value="1"/>
</dbReference>
<dbReference type="GO" id="GO:0015031">
    <property type="term" value="P:protein transport"/>
    <property type="evidence" value="ECO:0007669"/>
    <property type="project" value="UniProtKB-KW"/>
</dbReference>
<reference evidence="13 14" key="1">
    <citation type="submission" date="2009-08" db="EMBL/GenBank/DDBJ databases">
        <title>The Genome Sequence of Spizellomyces punctatus strain DAOM BR117.</title>
        <authorList>
            <consortium name="The Broad Institute Genome Sequencing Platform"/>
            <person name="Russ C."/>
            <person name="Cuomo C."/>
            <person name="Shea T."/>
            <person name="Young S.K."/>
            <person name="Zeng Q."/>
            <person name="Koehrsen M."/>
            <person name="Haas B."/>
            <person name="Borodovsky M."/>
            <person name="Guigo R."/>
            <person name="Alvarado L."/>
            <person name="Berlin A."/>
            <person name="Bochicchio J."/>
            <person name="Borenstein D."/>
            <person name="Chapman S."/>
            <person name="Chen Z."/>
            <person name="Engels R."/>
            <person name="Freedman E."/>
            <person name="Gellesch M."/>
            <person name="Goldberg J."/>
            <person name="Griggs A."/>
            <person name="Gujja S."/>
            <person name="Heiman D."/>
            <person name="Hepburn T."/>
            <person name="Howarth C."/>
            <person name="Jen D."/>
            <person name="Larson L."/>
            <person name="Lewis B."/>
            <person name="Mehta T."/>
            <person name="Park D."/>
            <person name="Pearson M."/>
            <person name="Roberts A."/>
            <person name="Saif S."/>
            <person name="Shenoy N."/>
            <person name="Sisk P."/>
            <person name="Stolte C."/>
            <person name="Sykes S."/>
            <person name="Thomson T."/>
            <person name="Walk T."/>
            <person name="White J."/>
            <person name="Yandava C."/>
            <person name="Burger G."/>
            <person name="Gray M.W."/>
            <person name="Holland P.W.H."/>
            <person name="King N."/>
            <person name="Lang F.B.F."/>
            <person name="Roger A.J."/>
            <person name="Ruiz-Trillo I."/>
            <person name="Lander E."/>
            <person name="Nusbaum C."/>
        </authorList>
    </citation>
    <scope>NUCLEOTIDE SEQUENCE [LARGE SCALE GENOMIC DNA]</scope>
    <source>
        <strain evidence="13 14">DAOM BR117</strain>
    </source>
</reference>
<evidence type="ECO:0000256" key="5">
    <source>
        <dbReference type="ARBA" id="ARBA00022448"/>
    </source>
</evidence>
<evidence type="ECO:0000313" key="13">
    <source>
        <dbReference type="EMBL" id="KNC98279.1"/>
    </source>
</evidence>
<dbReference type="InterPro" id="IPR001683">
    <property type="entry name" value="PX_dom"/>
</dbReference>
<dbReference type="PANTHER" id="PTHR10555">
    <property type="entry name" value="SORTING NEXIN"/>
    <property type="match status" value="1"/>
</dbReference>
<dbReference type="GO" id="GO:0005794">
    <property type="term" value="C:Golgi apparatus"/>
    <property type="evidence" value="ECO:0007669"/>
    <property type="project" value="UniProtKB-SubCell"/>
</dbReference>
<dbReference type="OMA" id="MLVNHRK"/>
<evidence type="ECO:0000256" key="1">
    <source>
        <dbReference type="ARBA" id="ARBA00004287"/>
    </source>
</evidence>
<evidence type="ECO:0000256" key="10">
    <source>
        <dbReference type="ARBA" id="ARBA00023136"/>
    </source>
</evidence>
<dbReference type="InterPro" id="IPR027267">
    <property type="entry name" value="AH/BAR_dom_sf"/>
</dbReference>
<dbReference type="RefSeq" id="XP_016606319.1">
    <property type="nucleotide sequence ID" value="XM_016754879.1"/>
</dbReference>
<proteinExistence type="inferred from homology"/>
<evidence type="ECO:0000256" key="8">
    <source>
        <dbReference type="ARBA" id="ARBA00022927"/>
    </source>
</evidence>
<dbReference type="FunCoup" id="A0A0L0HBM8">
    <property type="interactions" value="562"/>
</dbReference>
<evidence type="ECO:0000256" key="6">
    <source>
        <dbReference type="ARBA" id="ARBA00022490"/>
    </source>
</evidence>
<dbReference type="VEuPathDB" id="FungiDB:SPPG_06676"/>
<evidence type="ECO:0000313" key="14">
    <source>
        <dbReference type="Proteomes" id="UP000053201"/>
    </source>
</evidence>
<feature type="region of interest" description="Disordered" evidence="11">
    <location>
        <begin position="1"/>
        <end position="57"/>
    </location>
</feature>
<dbReference type="SUPFAM" id="SSF103657">
    <property type="entry name" value="BAR/IMD domain-like"/>
    <property type="match status" value="1"/>
</dbReference>
<evidence type="ECO:0000256" key="4">
    <source>
        <dbReference type="ARBA" id="ARBA00010883"/>
    </source>
</evidence>
<feature type="region of interest" description="Disordered" evidence="11">
    <location>
        <begin position="92"/>
        <end position="119"/>
    </location>
</feature>
<dbReference type="InterPro" id="IPR036871">
    <property type="entry name" value="PX_dom_sf"/>
</dbReference>
<keyword evidence="8" id="KW-0653">Protein transport</keyword>
<comment type="subcellular location">
    <subcellularLocation>
        <location evidence="2">Cytoplasm</location>
    </subcellularLocation>
    <subcellularLocation>
        <location evidence="3">Golgi apparatus</location>
    </subcellularLocation>
    <subcellularLocation>
        <location evidence="1">Membrane</location>
        <topology evidence="1">Peripheral membrane protein</topology>
        <orientation evidence="1">Cytoplasmic side</orientation>
    </subcellularLocation>
</comment>
<sequence length="542" mass="60825">MDDDPLSHSHVWADTPTFGSNSSLSSTPEVPAPETEEPKHIDTPAPQVPAEITPQLSPPFQSYVGVHFGDTAIRDPGFTTYSNAADNASIVPCPPSIKSESDEESDDGYCSPSRPQNGVLTTTVIDDPLTRMDIAAETKMGTHTRSLKRRVAPVASGTPAEASSTPASPTAPPVRESTPYSIQCSVTDPQKINQAMGAYVVYQVKTQTNSPFFRNVEFSVSRRFRDFLWLFNQLADRHPGIIIPPVPEKQAIGRFREDFVENRRSALEQFLRKVTCHPKLQSDEDLIAFLESETFFADKKKVESKGFMGVFGGGSAKMVESDQELERRRVRIDAFGPQLRALSKALEEWQRLQTDLASATHELGDSIQSLANVDVNKPLSRDLTVLGDLHKQVTDLREKQSKHDIASLTTNVEYYIRVVASVDLAFNSRARAYQNWQSIENALQKKRDTLEKLHAARTTRSDKIATTISEIDELDHQAHVTQNEFYDISELLRKELERFDMEMNDDFVTSMRDFLVCFVDSQRQILQLWESYDSVSSYLPAS</sequence>
<keyword evidence="7" id="KW-0597">Phosphoprotein</keyword>
<dbReference type="PANTHER" id="PTHR10555:SF170">
    <property type="entry name" value="FI18122P1"/>
    <property type="match status" value="1"/>
</dbReference>
<evidence type="ECO:0000259" key="12">
    <source>
        <dbReference type="PROSITE" id="PS50195"/>
    </source>
</evidence>
<dbReference type="Pfam" id="PF09325">
    <property type="entry name" value="Vps5"/>
    <property type="match status" value="1"/>
</dbReference>
<evidence type="ECO:0000256" key="11">
    <source>
        <dbReference type="SAM" id="MobiDB-lite"/>
    </source>
</evidence>
<dbReference type="EMBL" id="KQ257461">
    <property type="protein sequence ID" value="KNC98279.1"/>
    <property type="molecule type" value="Genomic_DNA"/>
</dbReference>
<protein>
    <recommendedName>
        <fullName evidence="12">PX domain-containing protein</fullName>
    </recommendedName>
</protein>
<dbReference type="InterPro" id="IPR015404">
    <property type="entry name" value="Vps5_C"/>
</dbReference>
<comment type="similarity">
    <text evidence="4">Belongs to the sorting nexin family.</text>
</comment>
<feature type="compositionally biased region" description="Low complexity" evidence="11">
    <location>
        <begin position="155"/>
        <end position="168"/>
    </location>
</feature>
<evidence type="ECO:0000256" key="3">
    <source>
        <dbReference type="ARBA" id="ARBA00004555"/>
    </source>
</evidence>
<evidence type="ECO:0000256" key="9">
    <source>
        <dbReference type="ARBA" id="ARBA00023034"/>
    </source>
</evidence>
<dbReference type="SMART" id="SM00312">
    <property type="entry name" value="PX"/>
    <property type="match status" value="1"/>
</dbReference>
<dbReference type="Gene3D" id="3.30.1520.10">
    <property type="entry name" value="Phox-like domain"/>
    <property type="match status" value="1"/>
</dbReference>
<dbReference type="Gene3D" id="1.20.1270.60">
    <property type="entry name" value="Arfaptin homology (AH) domain/BAR domain"/>
    <property type="match status" value="1"/>
</dbReference>
<feature type="region of interest" description="Disordered" evidence="11">
    <location>
        <begin position="141"/>
        <end position="178"/>
    </location>
</feature>
<dbReference type="OrthoDB" id="271164at2759"/>
<dbReference type="GeneID" id="27689966"/>
<keyword evidence="6" id="KW-0963">Cytoplasm</keyword>
<feature type="compositionally biased region" description="Polar residues" evidence="11">
    <location>
        <begin position="17"/>
        <end position="26"/>
    </location>
</feature>
<dbReference type="FunFam" id="1.20.1270.60:FF:000022">
    <property type="entry name" value="Sorting nexin 3 protein"/>
    <property type="match status" value="1"/>
</dbReference>
<dbReference type="GO" id="GO:0042147">
    <property type="term" value="P:retrograde transport, endosome to Golgi"/>
    <property type="evidence" value="ECO:0007669"/>
    <property type="project" value="TreeGrafter"/>
</dbReference>
<accession>A0A0L0HBM8</accession>
<dbReference type="CDD" id="cd06859">
    <property type="entry name" value="PX_SNX1_2_like"/>
    <property type="match status" value="1"/>
</dbReference>
<dbReference type="InParanoid" id="A0A0L0HBM8"/>
<dbReference type="GO" id="GO:0005829">
    <property type="term" value="C:cytosol"/>
    <property type="evidence" value="ECO:0007669"/>
    <property type="project" value="GOC"/>
</dbReference>
<dbReference type="eggNOG" id="KOG2273">
    <property type="taxonomic scope" value="Eukaryota"/>
</dbReference>
<keyword evidence="14" id="KW-1185">Reference proteome</keyword>
<dbReference type="GO" id="GO:0035091">
    <property type="term" value="F:phosphatidylinositol binding"/>
    <property type="evidence" value="ECO:0007669"/>
    <property type="project" value="InterPro"/>
</dbReference>
<dbReference type="STRING" id="645134.A0A0L0HBM8"/>